<feature type="transmembrane region" description="Helical" evidence="2">
    <location>
        <begin position="21"/>
        <end position="44"/>
    </location>
</feature>
<keyword evidence="2" id="KW-0472">Membrane</keyword>
<feature type="region of interest" description="Disordered" evidence="1">
    <location>
        <begin position="157"/>
        <end position="176"/>
    </location>
</feature>
<proteinExistence type="predicted"/>
<feature type="compositionally biased region" description="Low complexity" evidence="1">
    <location>
        <begin position="91"/>
        <end position="110"/>
    </location>
</feature>
<evidence type="ECO:0000313" key="3">
    <source>
        <dbReference type="EMBL" id="RPE36621.1"/>
    </source>
</evidence>
<keyword evidence="4" id="KW-1185">Reference proteome</keyword>
<gene>
    <name evidence="3" type="ORF">EDD38_4998</name>
</gene>
<dbReference type="RefSeq" id="WP_123819572.1">
    <property type="nucleotide sequence ID" value="NZ_RKQG01000001.1"/>
</dbReference>
<feature type="region of interest" description="Disordered" evidence="1">
    <location>
        <begin position="1"/>
        <end position="24"/>
    </location>
</feature>
<dbReference type="Proteomes" id="UP000266906">
    <property type="component" value="Unassembled WGS sequence"/>
</dbReference>
<protein>
    <recommendedName>
        <fullName evidence="5">Peptidase YpeB-like protein</fullName>
    </recommendedName>
</protein>
<comment type="caution">
    <text evidence="3">The sequence shown here is derived from an EMBL/GenBank/DDBJ whole genome shotgun (WGS) entry which is preliminary data.</text>
</comment>
<accession>A0A3N4S015</accession>
<name>A0A3N4S015_9ACTN</name>
<organism evidence="3 4">
    <name type="scientific">Kitasatospora cineracea</name>
    <dbReference type="NCBI Taxonomy" id="88074"/>
    <lineage>
        <taxon>Bacteria</taxon>
        <taxon>Bacillati</taxon>
        <taxon>Actinomycetota</taxon>
        <taxon>Actinomycetes</taxon>
        <taxon>Kitasatosporales</taxon>
        <taxon>Streptomycetaceae</taxon>
        <taxon>Kitasatospora</taxon>
    </lineage>
</organism>
<dbReference type="EMBL" id="RKQG01000001">
    <property type="protein sequence ID" value="RPE36621.1"/>
    <property type="molecule type" value="Genomic_DNA"/>
</dbReference>
<keyword evidence="2" id="KW-1133">Transmembrane helix</keyword>
<reference evidence="3 4" key="1">
    <citation type="submission" date="2018-11" db="EMBL/GenBank/DDBJ databases">
        <title>Sequencing the genomes of 1000 actinobacteria strains.</title>
        <authorList>
            <person name="Klenk H.-P."/>
        </authorList>
    </citation>
    <scope>NUCLEOTIDE SEQUENCE [LARGE SCALE GENOMIC DNA]</scope>
    <source>
        <strain evidence="3 4">DSM 44781</strain>
    </source>
</reference>
<evidence type="ECO:0000313" key="4">
    <source>
        <dbReference type="Proteomes" id="UP000266906"/>
    </source>
</evidence>
<evidence type="ECO:0000256" key="2">
    <source>
        <dbReference type="SAM" id="Phobius"/>
    </source>
</evidence>
<keyword evidence="2" id="KW-0812">Transmembrane</keyword>
<dbReference type="AlphaFoldDB" id="A0A3N4S015"/>
<sequence>MDEQERSGTGRTAPPRPRGRAARWGGGVAVAALLVGGGAAAVAATGHHEHHGGHAAARGGQRDGAEHGREQRGERHGERHDRGELGGDGSRSGQRSGGRPTRQAAPAPLPSLDAADALVKAASAVPGGRAESIRTATAADGSRAWQAVVLGPDGTRRLVTVDGTTGALTGDTPLTG</sequence>
<evidence type="ECO:0008006" key="5">
    <source>
        <dbReference type="Google" id="ProtNLM"/>
    </source>
</evidence>
<feature type="region of interest" description="Disordered" evidence="1">
    <location>
        <begin position="43"/>
        <end position="110"/>
    </location>
</feature>
<evidence type="ECO:0000256" key="1">
    <source>
        <dbReference type="SAM" id="MobiDB-lite"/>
    </source>
</evidence>
<feature type="compositionally biased region" description="Basic and acidic residues" evidence="1">
    <location>
        <begin position="60"/>
        <end position="85"/>
    </location>
</feature>
<feature type="compositionally biased region" description="Polar residues" evidence="1">
    <location>
        <begin position="162"/>
        <end position="176"/>
    </location>
</feature>